<feature type="transmembrane region" description="Helical" evidence="14">
    <location>
        <begin position="90"/>
        <end position="113"/>
    </location>
</feature>
<dbReference type="InterPro" id="IPR004031">
    <property type="entry name" value="PMP22/EMP/MP20/Claudin"/>
</dbReference>
<evidence type="ECO:0000256" key="14">
    <source>
        <dbReference type="SAM" id="Phobius"/>
    </source>
</evidence>
<organism evidence="15 17">
    <name type="scientific">Octodon degus</name>
    <name type="common">Degu</name>
    <name type="synonym">Sciurus degus</name>
    <dbReference type="NCBI Taxonomy" id="10160"/>
    <lineage>
        <taxon>Eukaryota</taxon>
        <taxon>Metazoa</taxon>
        <taxon>Chordata</taxon>
        <taxon>Craniata</taxon>
        <taxon>Vertebrata</taxon>
        <taxon>Euteleostomi</taxon>
        <taxon>Mammalia</taxon>
        <taxon>Eutheria</taxon>
        <taxon>Euarchontoglires</taxon>
        <taxon>Glires</taxon>
        <taxon>Rodentia</taxon>
        <taxon>Hystricomorpha</taxon>
        <taxon>Octodontidae</taxon>
        <taxon>Octodon</taxon>
    </lineage>
</organism>
<evidence type="ECO:0000256" key="7">
    <source>
        <dbReference type="ARBA" id="ARBA00023136"/>
    </source>
</evidence>
<keyword evidence="4 14" id="KW-0812">Transmembrane</keyword>
<evidence type="ECO:0000256" key="8">
    <source>
        <dbReference type="ARBA" id="ARBA00023198"/>
    </source>
</evidence>
<dbReference type="PANTHER" id="PTHR10671:SF34">
    <property type="entry name" value="PROTEIN NKG7"/>
    <property type="match status" value="1"/>
</dbReference>
<proteinExistence type="inferred from homology"/>
<sequence length="165" mass="17976">MEPCRSLALLVGSLGLVFALVAISTDVWIVVMGNVSSHSGLWPSDGKLDNIKGYIRVTQSFCILATLWVLVAVGFLVLSCVPSLSAPARGPLVATIMAFTAALSMLVAMAVYTTERWGETPHQQFQTFFGWSFYLGWVSTLLFLCTGALSLLAHFRAHRTDFESL</sequence>
<keyword evidence="6 14" id="KW-1133">Transmembrane helix</keyword>
<dbReference type="AlphaFoldDB" id="A0A6P6DLS7"/>
<dbReference type="Pfam" id="PF00822">
    <property type="entry name" value="PMP22_Claudin"/>
    <property type="match status" value="1"/>
</dbReference>
<evidence type="ECO:0000256" key="6">
    <source>
        <dbReference type="ARBA" id="ARBA00022989"/>
    </source>
</evidence>
<dbReference type="GO" id="GO:0031640">
    <property type="term" value="P:killing of cells of another organism"/>
    <property type="evidence" value="ECO:0007669"/>
    <property type="project" value="UniProtKB-KW"/>
</dbReference>
<dbReference type="RefSeq" id="XP_023560618.1">
    <property type="nucleotide sequence ID" value="XM_023704850.1"/>
</dbReference>
<evidence type="ECO:0000256" key="4">
    <source>
        <dbReference type="ARBA" id="ARBA00022692"/>
    </source>
</evidence>
<dbReference type="GO" id="GO:0005886">
    <property type="term" value="C:plasma membrane"/>
    <property type="evidence" value="ECO:0007669"/>
    <property type="project" value="UniProtKB-SubCell"/>
</dbReference>
<feature type="transmembrane region" description="Helical" evidence="14">
    <location>
        <begin position="53"/>
        <end position="78"/>
    </location>
</feature>
<accession>A0A6P6DLS7</accession>
<evidence type="ECO:0000256" key="13">
    <source>
        <dbReference type="ARBA" id="ARBA00077660"/>
    </source>
</evidence>
<dbReference type="OrthoDB" id="9427654at2759"/>
<evidence type="ECO:0000256" key="2">
    <source>
        <dbReference type="ARBA" id="ARBA00006864"/>
    </source>
</evidence>
<evidence type="ECO:0000256" key="1">
    <source>
        <dbReference type="ARBA" id="ARBA00004651"/>
    </source>
</evidence>
<dbReference type="Gene3D" id="1.20.140.150">
    <property type="match status" value="1"/>
</dbReference>
<evidence type="ECO:0000313" key="15">
    <source>
        <dbReference type="Proteomes" id="UP000515203"/>
    </source>
</evidence>
<evidence type="ECO:0000256" key="11">
    <source>
        <dbReference type="ARBA" id="ARBA00060442"/>
    </source>
</evidence>
<keyword evidence="5" id="KW-0204">Cytolysis</keyword>
<comment type="similarity">
    <text evidence="2">Belongs to the PMP-22/EMP/MP20 family.</text>
</comment>
<gene>
    <name evidence="16 17" type="primary">Nkg7</name>
</gene>
<evidence type="ECO:0000256" key="5">
    <source>
        <dbReference type="ARBA" id="ARBA00022852"/>
    </source>
</evidence>
<evidence type="ECO:0000256" key="12">
    <source>
        <dbReference type="ARBA" id="ARBA00070705"/>
    </source>
</evidence>
<comment type="subcellular location">
    <subcellularLocation>
        <location evidence="1">Cell membrane</location>
        <topology evidence="1">Multi-pass membrane protein</topology>
    </subcellularLocation>
    <subcellularLocation>
        <location evidence="11">Cytolytic granule membrane</location>
        <topology evidence="11">Multi-pass membrane protein</topology>
    </subcellularLocation>
</comment>
<feature type="transmembrane region" description="Helical" evidence="14">
    <location>
        <begin position="133"/>
        <end position="155"/>
    </location>
</feature>
<reference evidence="16 17" key="1">
    <citation type="submission" date="2025-04" db="UniProtKB">
        <authorList>
            <consortium name="RefSeq"/>
        </authorList>
    </citation>
    <scope>IDENTIFICATION</scope>
</reference>
<keyword evidence="7 14" id="KW-0472">Membrane</keyword>
<dbReference type="GO" id="GO:0006954">
    <property type="term" value="P:inflammatory response"/>
    <property type="evidence" value="ECO:0007669"/>
    <property type="project" value="UniProtKB-KW"/>
</dbReference>
<dbReference type="Proteomes" id="UP000515203">
    <property type="component" value="Unplaced"/>
</dbReference>
<protein>
    <recommendedName>
        <fullName evidence="12">Protein NKG7</fullName>
    </recommendedName>
    <alternativeName>
        <fullName evidence="13">Natural killer cell protein 7</fullName>
    </alternativeName>
</protein>
<evidence type="ECO:0000256" key="3">
    <source>
        <dbReference type="ARBA" id="ARBA00022475"/>
    </source>
</evidence>
<dbReference type="RefSeq" id="XP_004644696.1">
    <property type="nucleotide sequence ID" value="XM_004644639.2"/>
</dbReference>
<dbReference type="CTD" id="4818"/>
<evidence type="ECO:0000256" key="10">
    <source>
        <dbReference type="ARBA" id="ARBA00059714"/>
    </source>
</evidence>
<evidence type="ECO:0000313" key="16">
    <source>
        <dbReference type="RefSeq" id="XP_004644696.1"/>
    </source>
</evidence>
<comment type="function">
    <text evidence="10">Regulates cytotoxic granule exocytosis in effector lymphocytes, thus acting as a critical mediator of inflammation in a broad range of infectious and non-infectious diseases. Essential for cytotoxic degranulation of natural killer (NK) cells and CD8(+) T-cells and for the activation of CD4(+) T-cells following infection. Plays a critical role in CD8(+) T-cell and NK cell-mediated cytolysis of target cells and contributes to the cytolytic activity via the perforin/granzyme pathway by enhancing exocytosis of LAMP1-carrying lytic granules. Contributes to NK cell-mediated control of cancer metastasis.</text>
</comment>
<keyword evidence="8" id="KW-0395">Inflammatory response</keyword>
<dbReference type="GO" id="GO:0042832">
    <property type="term" value="P:defense response to protozoan"/>
    <property type="evidence" value="ECO:0007669"/>
    <property type="project" value="UniProtKB-ARBA"/>
</dbReference>
<dbReference type="GeneID" id="101575797"/>
<dbReference type="FunFam" id="1.20.140.150:FF:000033">
    <property type="entry name" value="Natural killer cell granule protein 7"/>
    <property type="match status" value="1"/>
</dbReference>
<keyword evidence="9" id="KW-0458">Lysosome</keyword>
<evidence type="ECO:0000313" key="17">
    <source>
        <dbReference type="RefSeq" id="XP_023560618.1"/>
    </source>
</evidence>
<evidence type="ECO:0000256" key="9">
    <source>
        <dbReference type="ARBA" id="ARBA00023228"/>
    </source>
</evidence>
<dbReference type="InterPro" id="IPR050579">
    <property type="entry name" value="PMP-22/EMP/MP20-like"/>
</dbReference>
<keyword evidence="3" id="KW-1003">Cell membrane</keyword>
<dbReference type="GO" id="GO:0101004">
    <property type="term" value="C:cytolytic granule membrane"/>
    <property type="evidence" value="ECO:0007669"/>
    <property type="project" value="UniProtKB-SubCell"/>
</dbReference>
<feature type="transmembrane region" description="Helical" evidence="14">
    <location>
        <begin position="7"/>
        <end position="33"/>
    </location>
</feature>
<dbReference type="PANTHER" id="PTHR10671">
    <property type="entry name" value="EPITHELIAL MEMBRANE PROTEIN-RELATED"/>
    <property type="match status" value="1"/>
</dbReference>
<keyword evidence="15" id="KW-1185">Reference proteome</keyword>
<name>A0A6P6DLS7_OCTDE</name>